<protein>
    <submittedName>
        <fullName evidence="2">Serine hydrolase</fullName>
    </submittedName>
</protein>
<dbReference type="InterPro" id="IPR045155">
    <property type="entry name" value="Beta-lactam_cat"/>
</dbReference>
<dbReference type="InterPro" id="IPR012338">
    <property type="entry name" value="Beta-lactam/transpept-like"/>
</dbReference>
<dbReference type="EMBL" id="BAABIM010000004">
    <property type="protein sequence ID" value="GAA4696287.1"/>
    <property type="molecule type" value="Genomic_DNA"/>
</dbReference>
<feature type="domain" description="Beta-lactamase class A catalytic" evidence="1">
    <location>
        <begin position="25"/>
        <end position="273"/>
    </location>
</feature>
<dbReference type="SUPFAM" id="SSF56601">
    <property type="entry name" value="beta-lactamase/transpeptidase-like"/>
    <property type="match status" value="1"/>
</dbReference>
<dbReference type="Proteomes" id="UP001500621">
    <property type="component" value="Unassembled WGS sequence"/>
</dbReference>
<dbReference type="Pfam" id="PF13354">
    <property type="entry name" value="Beta-lactamase2"/>
    <property type="match status" value="1"/>
</dbReference>
<dbReference type="PANTHER" id="PTHR35333:SF3">
    <property type="entry name" value="BETA-LACTAMASE-TYPE TRANSPEPTIDASE FOLD CONTAINING PROTEIN"/>
    <property type="match status" value="1"/>
</dbReference>
<organism evidence="2 3">
    <name type="scientific">Nocardioides nanhaiensis</name>
    <dbReference type="NCBI Taxonomy" id="1476871"/>
    <lineage>
        <taxon>Bacteria</taxon>
        <taxon>Bacillati</taxon>
        <taxon>Actinomycetota</taxon>
        <taxon>Actinomycetes</taxon>
        <taxon>Propionibacteriales</taxon>
        <taxon>Nocardioidaceae</taxon>
        <taxon>Nocardioides</taxon>
    </lineage>
</organism>
<keyword evidence="2" id="KW-0378">Hydrolase</keyword>
<dbReference type="PANTHER" id="PTHR35333">
    <property type="entry name" value="BETA-LACTAMASE"/>
    <property type="match status" value="1"/>
</dbReference>
<evidence type="ECO:0000259" key="1">
    <source>
        <dbReference type="Pfam" id="PF13354"/>
    </source>
</evidence>
<dbReference type="GO" id="GO:0016787">
    <property type="term" value="F:hydrolase activity"/>
    <property type="evidence" value="ECO:0007669"/>
    <property type="project" value="UniProtKB-KW"/>
</dbReference>
<dbReference type="RefSeq" id="WP_345269748.1">
    <property type="nucleotide sequence ID" value="NZ_BAABIM010000004.1"/>
</dbReference>
<reference evidence="3" key="1">
    <citation type="journal article" date="2019" name="Int. J. Syst. Evol. Microbiol.">
        <title>The Global Catalogue of Microorganisms (GCM) 10K type strain sequencing project: providing services to taxonomists for standard genome sequencing and annotation.</title>
        <authorList>
            <consortium name="The Broad Institute Genomics Platform"/>
            <consortium name="The Broad Institute Genome Sequencing Center for Infectious Disease"/>
            <person name="Wu L."/>
            <person name="Ma J."/>
        </authorList>
    </citation>
    <scope>NUCLEOTIDE SEQUENCE [LARGE SCALE GENOMIC DNA]</scope>
    <source>
        <strain evidence="3">JCM 18127</strain>
    </source>
</reference>
<name>A0ABP8WXJ5_9ACTN</name>
<evidence type="ECO:0000313" key="2">
    <source>
        <dbReference type="EMBL" id="GAA4696287.1"/>
    </source>
</evidence>
<evidence type="ECO:0000313" key="3">
    <source>
        <dbReference type="Proteomes" id="UP001500621"/>
    </source>
</evidence>
<dbReference type="Gene3D" id="3.40.710.10">
    <property type="entry name" value="DD-peptidase/beta-lactamase superfamily"/>
    <property type="match status" value="1"/>
</dbReference>
<dbReference type="InterPro" id="IPR000871">
    <property type="entry name" value="Beta-lactam_class-A"/>
</dbReference>
<comment type="caution">
    <text evidence="2">The sequence shown here is derived from an EMBL/GenBank/DDBJ whole genome shotgun (WGS) entry which is preliminary data.</text>
</comment>
<proteinExistence type="predicted"/>
<gene>
    <name evidence="2" type="ORF">GCM10023226_38390</name>
</gene>
<sequence length="304" mass="32058">MSDPQRLVRELTRELDDAGLRGWCLARDLRTGEEVGLADDEPVPLASLVKVPLALAVLDRVRRGELDGAAPLELVSTVAELPGGVGATRFRHPARIALDDVVYLSVSLSDNVATDALFELVPPAAVTAFVRGLGIEGLVVRHPVADLSATPVEAMPDQPDLALSLAAGAATAGGGHRVRQLDTSRTSAGTARAVVDLLELVWRDGGGLDPAVTARVRWLMQHSVHRQRLWPDLASDAATWASKTGTLLTLRHEAGVLEEGGADGELHAVAVLTESRVAAMTQPGAEAAMGAVARRLVDHLRARA</sequence>
<accession>A0ABP8WXJ5</accession>
<keyword evidence="3" id="KW-1185">Reference proteome</keyword>